<keyword evidence="9" id="KW-1185">Reference proteome</keyword>
<dbReference type="InterPro" id="IPR008271">
    <property type="entry name" value="Ser/Thr_kinase_AS"/>
</dbReference>
<dbReference type="AlphaFoldDB" id="A0AAV1I354"/>
<reference evidence="8 9" key="1">
    <citation type="submission" date="2023-10" db="EMBL/GenBank/DDBJ databases">
        <authorList>
            <person name="Maclean D."/>
            <person name="Macfadyen A."/>
        </authorList>
    </citation>
    <scope>NUCLEOTIDE SEQUENCE [LARGE SCALE GENOMIC DNA]</scope>
</reference>
<keyword evidence="1" id="KW-0808">Transferase</keyword>
<dbReference type="SMART" id="SM00220">
    <property type="entry name" value="S_TKc"/>
    <property type="match status" value="1"/>
</dbReference>
<keyword evidence="6" id="KW-1133">Transmembrane helix</keyword>
<dbReference type="PANTHER" id="PTHR44329:SF288">
    <property type="entry name" value="MITOGEN-ACTIVATED PROTEIN KINASE KINASE KINASE 20"/>
    <property type="match status" value="1"/>
</dbReference>
<keyword evidence="2 5" id="KW-0547">Nucleotide-binding</keyword>
<evidence type="ECO:0000313" key="9">
    <source>
        <dbReference type="Proteomes" id="UP001314263"/>
    </source>
</evidence>
<evidence type="ECO:0000256" key="6">
    <source>
        <dbReference type="SAM" id="Phobius"/>
    </source>
</evidence>
<dbReference type="Pfam" id="PF00069">
    <property type="entry name" value="Pkinase"/>
    <property type="match status" value="1"/>
</dbReference>
<keyword evidence="6" id="KW-0472">Membrane</keyword>
<dbReference type="EMBL" id="CAUYUE010000004">
    <property type="protein sequence ID" value="CAK0767552.1"/>
    <property type="molecule type" value="Genomic_DNA"/>
</dbReference>
<evidence type="ECO:0000313" key="8">
    <source>
        <dbReference type="EMBL" id="CAK0767552.1"/>
    </source>
</evidence>
<evidence type="ECO:0000256" key="4">
    <source>
        <dbReference type="ARBA" id="ARBA00022840"/>
    </source>
</evidence>
<dbReference type="PANTHER" id="PTHR44329">
    <property type="entry name" value="SERINE/THREONINE-PROTEIN KINASE TNNI3K-RELATED"/>
    <property type="match status" value="1"/>
</dbReference>
<sequence length="799" mass="88449">MRRVGRPGLRRFIERRVKALEGKVVDDSGSQIAFRTLEDGIPMSLCVSLTYRFTRSKQIAVALHTLQHSPNRPVKLCLCYDKYTVACWPYCPETEVDIPKFVFEYLDTCEEGSDEFFRISAPDLLAKPFIEDVLSRIQSVQHLRECGCGRPHSSQFEDCGECTLTMTEEDMQPLDAPCMTRLAALSGPRIWLSTMLLLVLLLMRSDAASHAAPAFFPVTDYAPPGYFDPPHAVVEAYTIVERFWGRGLDKASDALLRAYQNASYVLNSRINTGSILHSYTVTETEPDAGATIFTEGGPTNTATGGNDFLDFSGVQLTNKVQWDQTSTIYNTSHYDSVHRQQFYTSVIQLGMFIQIREAWSLRMTVTPQTAAIWARLPMGNLTGMRVSAKLQGAAVAPFFINKQNLFMTALFEPLAALCSVSVAELTQAMNLAMQNATFRDVMSSAGLPIDASAVVRADAIPGPSVLQQAADMGYPSTVYQTPHISFAERAYSSPDRELIGVLCGSIAVSFLLLGVLIAGCYLYRARSSLDHLRSSYDTLKLNMSGEMLGHGRFGKVYRGLLNKSIPVAVKVVTLSTAAERIRFDAEVCIMQRLSDQAHIVKCFHYHPKPTPADCASHKTMLVMELMEGGDLHDALHMHHPITWDAGGRELAVQIALGLHELHTQKVVHCDIKPRNILLNVDRTLAKIGDVGLARTMIESQLSTASCFGTLTYAAPEVLLRQKCSSKVDMFSFGVVLWEMVTNQVPDLYFFGENIIGQHCRGDIADLITLCMDKDPDRRPSAIEAHQRILDSTGRAEADG</sequence>
<evidence type="ECO:0000259" key="7">
    <source>
        <dbReference type="PROSITE" id="PS50011"/>
    </source>
</evidence>
<comment type="caution">
    <text evidence="8">The sequence shown here is derived from an EMBL/GenBank/DDBJ whole genome shotgun (WGS) entry which is preliminary data.</text>
</comment>
<dbReference type="InterPro" id="IPR051681">
    <property type="entry name" value="Ser/Thr_Kinases-Pseudokinases"/>
</dbReference>
<evidence type="ECO:0000256" key="3">
    <source>
        <dbReference type="ARBA" id="ARBA00022777"/>
    </source>
</evidence>
<protein>
    <recommendedName>
        <fullName evidence="7">Protein kinase domain-containing protein</fullName>
    </recommendedName>
</protein>
<dbReference type="Proteomes" id="UP001314263">
    <property type="component" value="Unassembled WGS sequence"/>
</dbReference>
<feature type="binding site" evidence="5">
    <location>
        <position position="570"/>
    </location>
    <ligand>
        <name>ATP</name>
        <dbReference type="ChEBI" id="CHEBI:30616"/>
    </ligand>
</feature>
<dbReference type="InterPro" id="IPR017441">
    <property type="entry name" value="Protein_kinase_ATP_BS"/>
</dbReference>
<evidence type="ECO:0000256" key="1">
    <source>
        <dbReference type="ARBA" id="ARBA00022679"/>
    </source>
</evidence>
<feature type="transmembrane region" description="Helical" evidence="6">
    <location>
        <begin position="498"/>
        <end position="523"/>
    </location>
</feature>
<gene>
    <name evidence="8" type="ORF">CVIRNUC_003473</name>
</gene>
<evidence type="ECO:0000256" key="5">
    <source>
        <dbReference type="PROSITE-ProRule" id="PRU10141"/>
    </source>
</evidence>
<name>A0AAV1I354_9CHLO</name>
<dbReference type="GO" id="GO:0004674">
    <property type="term" value="F:protein serine/threonine kinase activity"/>
    <property type="evidence" value="ECO:0007669"/>
    <property type="project" value="TreeGrafter"/>
</dbReference>
<dbReference type="PROSITE" id="PS50011">
    <property type="entry name" value="PROTEIN_KINASE_DOM"/>
    <property type="match status" value="1"/>
</dbReference>
<dbReference type="SUPFAM" id="SSF56112">
    <property type="entry name" value="Protein kinase-like (PK-like)"/>
    <property type="match status" value="1"/>
</dbReference>
<keyword evidence="6" id="KW-0812">Transmembrane</keyword>
<dbReference type="Gene3D" id="1.10.510.10">
    <property type="entry name" value="Transferase(Phosphotransferase) domain 1"/>
    <property type="match status" value="1"/>
</dbReference>
<accession>A0AAV1I354</accession>
<feature type="domain" description="Protein kinase" evidence="7">
    <location>
        <begin position="542"/>
        <end position="788"/>
    </location>
</feature>
<dbReference type="InterPro" id="IPR000719">
    <property type="entry name" value="Prot_kinase_dom"/>
</dbReference>
<dbReference type="PROSITE" id="PS00108">
    <property type="entry name" value="PROTEIN_KINASE_ST"/>
    <property type="match status" value="1"/>
</dbReference>
<keyword evidence="3" id="KW-0418">Kinase</keyword>
<dbReference type="PROSITE" id="PS00107">
    <property type="entry name" value="PROTEIN_KINASE_ATP"/>
    <property type="match status" value="1"/>
</dbReference>
<dbReference type="InterPro" id="IPR011009">
    <property type="entry name" value="Kinase-like_dom_sf"/>
</dbReference>
<organism evidence="8 9">
    <name type="scientific">Coccomyxa viridis</name>
    <dbReference type="NCBI Taxonomy" id="1274662"/>
    <lineage>
        <taxon>Eukaryota</taxon>
        <taxon>Viridiplantae</taxon>
        <taxon>Chlorophyta</taxon>
        <taxon>core chlorophytes</taxon>
        <taxon>Trebouxiophyceae</taxon>
        <taxon>Trebouxiophyceae incertae sedis</taxon>
        <taxon>Coccomyxaceae</taxon>
        <taxon>Coccomyxa</taxon>
    </lineage>
</organism>
<dbReference type="GO" id="GO:0005524">
    <property type="term" value="F:ATP binding"/>
    <property type="evidence" value="ECO:0007669"/>
    <property type="project" value="UniProtKB-UniRule"/>
</dbReference>
<evidence type="ECO:0000256" key="2">
    <source>
        <dbReference type="ARBA" id="ARBA00022741"/>
    </source>
</evidence>
<keyword evidence="4 5" id="KW-0067">ATP-binding</keyword>
<proteinExistence type="predicted"/>